<comment type="caution">
    <text evidence="2">The sequence shown here is derived from an EMBL/GenBank/DDBJ whole genome shotgun (WGS) entry which is preliminary data.</text>
</comment>
<proteinExistence type="predicted"/>
<organism evidence="2 3">
    <name type="scientific">Marasmius oreades</name>
    <name type="common">fairy-ring Marasmius</name>
    <dbReference type="NCBI Taxonomy" id="181124"/>
    <lineage>
        <taxon>Eukaryota</taxon>
        <taxon>Fungi</taxon>
        <taxon>Dikarya</taxon>
        <taxon>Basidiomycota</taxon>
        <taxon>Agaricomycotina</taxon>
        <taxon>Agaricomycetes</taxon>
        <taxon>Agaricomycetidae</taxon>
        <taxon>Agaricales</taxon>
        <taxon>Marasmiineae</taxon>
        <taxon>Marasmiaceae</taxon>
        <taxon>Marasmius</taxon>
    </lineage>
</organism>
<dbReference type="AlphaFoldDB" id="A0A9P7RZ91"/>
<dbReference type="InterPro" id="IPR045340">
    <property type="entry name" value="DUF6533"/>
</dbReference>
<dbReference type="Pfam" id="PF20151">
    <property type="entry name" value="DUF6533"/>
    <property type="match status" value="1"/>
</dbReference>
<protein>
    <recommendedName>
        <fullName evidence="1">DUF6533 domain-containing protein</fullName>
    </recommendedName>
</protein>
<dbReference type="GeneID" id="66077200"/>
<dbReference type="KEGG" id="more:E1B28_008124"/>
<sequence>MPDSHVFLSGPSPIPFTNPDGVLSTLNNFAAVKYTNLAFLVVLVYDHALTLHVEVDRIWKLPWKLPKLVFLFVRYLAPPMLW</sequence>
<accession>A0A9P7RZ91</accession>
<name>A0A9P7RZ91_9AGAR</name>
<evidence type="ECO:0000259" key="1">
    <source>
        <dbReference type="Pfam" id="PF20151"/>
    </source>
</evidence>
<keyword evidence="3" id="KW-1185">Reference proteome</keyword>
<dbReference type="OrthoDB" id="3037019at2759"/>
<dbReference type="EMBL" id="CM032185">
    <property type="protein sequence ID" value="KAG7091723.1"/>
    <property type="molecule type" value="Genomic_DNA"/>
</dbReference>
<dbReference type="Proteomes" id="UP001049176">
    <property type="component" value="Chromosome 5"/>
</dbReference>
<reference evidence="2" key="1">
    <citation type="journal article" date="2021" name="Genome Biol. Evol.">
        <title>The assembled and annotated genome of the fairy-ring fungus Marasmius oreades.</title>
        <authorList>
            <person name="Hiltunen M."/>
            <person name="Ament-Velasquez S.L."/>
            <person name="Johannesson H."/>
        </authorList>
    </citation>
    <scope>NUCLEOTIDE SEQUENCE</scope>
    <source>
        <strain evidence="2">03SP1</strain>
    </source>
</reference>
<feature type="domain" description="DUF6533" evidence="1">
    <location>
        <begin position="34"/>
        <end position="78"/>
    </location>
</feature>
<dbReference type="RefSeq" id="XP_043008193.1">
    <property type="nucleotide sequence ID" value="XM_043152910.1"/>
</dbReference>
<evidence type="ECO:0000313" key="3">
    <source>
        <dbReference type="Proteomes" id="UP001049176"/>
    </source>
</evidence>
<evidence type="ECO:0000313" key="2">
    <source>
        <dbReference type="EMBL" id="KAG7091723.1"/>
    </source>
</evidence>
<gene>
    <name evidence="2" type="ORF">E1B28_008124</name>
</gene>